<feature type="domain" description="Myb-like" evidence="7">
    <location>
        <begin position="256"/>
        <end position="306"/>
    </location>
</feature>
<evidence type="ECO:0000259" key="9">
    <source>
        <dbReference type="PROSITE" id="PS51294"/>
    </source>
</evidence>
<keyword evidence="4" id="KW-0804">Transcription</keyword>
<dbReference type="InterPro" id="IPR006447">
    <property type="entry name" value="Myb_dom_plants"/>
</dbReference>
<feature type="compositionally biased region" description="Polar residues" evidence="6">
    <location>
        <begin position="402"/>
        <end position="415"/>
    </location>
</feature>
<dbReference type="InterPro" id="IPR032799">
    <property type="entry name" value="TAXi_C"/>
</dbReference>
<feature type="compositionally biased region" description="Polar residues" evidence="6">
    <location>
        <begin position="424"/>
        <end position="450"/>
    </location>
</feature>
<dbReference type="GO" id="GO:0005634">
    <property type="term" value="C:nucleus"/>
    <property type="evidence" value="ECO:0007669"/>
    <property type="project" value="UniProtKB-SubCell"/>
</dbReference>
<dbReference type="Pfam" id="PF14541">
    <property type="entry name" value="TAXi_C"/>
    <property type="match status" value="1"/>
</dbReference>
<dbReference type="PANTHER" id="PTHR12802:SF175">
    <property type="entry name" value="PROTEIN REVEILLE 2"/>
    <property type="match status" value="1"/>
</dbReference>
<name>A0A164UUH1_DAUCS</name>
<evidence type="ECO:0000256" key="3">
    <source>
        <dbReference type="ARBA" id="ARBA00023125"/>
    </source>
</evidence>
<proteinExistence type="predicted"/>
<dbReference type="EMBL" id="LNRQ01000006">
    <property type="protein sequence ID" value="KZM89378.1"/>
    <property type="molecule type" value="Genomic_DNA"/>
</dbReference>
<dbReference type="NCBIfam" id="TIGR01557">
    <property type="entry name" value="myb_SHAQKYF"/>
    <property type="match status" value="1"/>
</dbReference>
<dbReference type="SUPFAM" id="SSF46689">
    <property type="entry name" value="Homeodomain-like"/>
    <property type="match status" value="1"/>
</dbReference>
<dbReference type="PANTHER" id="PTHR12802">
    <property type="entry name" value="SWI/SNF COMPLEX-RELATED"/>
    <property type="match status" value="1"/>
</dbReference>
<dbReference type="InterPro" id="IPR017884">
    <property type="entry name" value="SANT_dom"/>
</dbReference>
<feature type="domain" description="HTH myb-type" evidence="9">
    <location>
        <begin position="256"/>
        <end position="310"/>
    </location>
</feature>
<keyword evidence="2" id="KW-0805">Transcription regulation</keyword>
<dbReference type="Pfam" id="PF00249">
    <property type="entry name" value="Myb_DNA-binding"/>
    <property type="match status" value="1"/>
</dbReference>
<dbReference type="InterPro" id="IPR021109">
    <property type="entry name" value="Peptidase_aspartic_dom_sf"/>
</dbReference>
<dbReference type="InterPro" id="IPR001005">
    <property type="entry name" value="SANT/Myb"/>
</dbReference>
<dbReference type="PROSITE" id="PS51293">
    <property type="entry name" value="SANT"/>
    <property type="match status" value="1"/>
</dbReference>
<evidence type="ECO:0000259" key="8">
    <source>
        <dbReference type="PROSITE" id="PS51293"/>
    </source>
</evidence>
<comment type="subcellular location">
    <subcellularLocation>
        <location evidence="1">Nucleus</location>
    </subcellularLocation>
</comment>
<dbReference type="Gene3D" id="2.40.70.10">
    <property type="entry name" value="Acid Proteases"/>
    <property type="match status" value="1"/>
</dbReference>
<dbReference type="InterPro" id="IPR009057">
    <property type="entry name" value="Homeodomain-like_sf"/>
</dbReference>
<feature type="region of interest" description="Disordered" evidence="6">
    <location>
        <begin position="402"/>
        <end position="450"/>
    </location>
</feature>
<accession>A0A164UUH1</accession>
<organism evidence="10">
    <name type="scientific">Daucus carota subsp. sativus</name>
    <name type="common">Carrot</name>
    <dbReference type="NCBI Taxonomy" id="79200"/>
    <lineage>
        <taxon>Eukaryota</taxon>
        <taxon>Viridiplantae</taxon>
        <taxon>Streptophyta</taxon>
        <taxon>Embryophyta</taxon>
        <taxon>Tracheophyta</taxon>
        <taxon>Spermatophyta</taxon>
        <taxon>Magnoliopsida</taxon>
        <taxon>eudicotyledons</taxon>
        <taxon>Gunneridae</taxon>
        <taxon>Pentapetalae</taxon>
        <taxon>asterids</taxon>
        <taxon>campanulids</taxon>
        <taxon>Apiales</taxon>
        <taxon>Apiaceae</taxon>
        <taxon>Apioideae</taxon>
        <taxon>Scandiceae</taxon>
        <taxon>Daucinae</taxon>
        <taxon>Daucus</taxon>
        <taxon>Daucus sect. Daucus</taxon>
    </lineage>
</organism>
<dbReference type="AlphaFoldDB" id="A0A164UUH1"/>
<evidence type="ECO:0000256" key="6">
    <source>
        <dbReference type="SAM" id="MobiDB-lite"/>
    </source>
</evidence>
<dbReference type="FunFam" id="1.10.10.60:FF:000023">
    <property type="entry name" value="protein REVEILLE 6 isoform X1"/>
    <property type="match status" value="1"/>
</dbReference>
<gene>
    <name evidence="10" type="ORF">DCAR_023259</name>
</gene>
<comment type="caution">
    <text evidence="10">The sequence shown here is derived from an EMBL/GenBank/DDBJ whole genome shotgun (WGS) entry which is preliminary data.</text>
</comment>
<dbReference type="CDD" id="cd00167">
    <property type="entry name" value="SANT"/>
    <property type="match status" value="1"/>
</dbReference>
<dbReference type="SUPFAM" id="SSF50630">
    <property type="entry name" value="Acid proteases"/>
    <property type="match status" value="1"/>
</dbReference>
<keyword evidence="5" id="KW-0539">Nucleus</keyword>
<evidence type="ECO:0000256" key="4">
    <source>
        <dbReference type="ARBA" id="ARBA00023163"/>
    </source>
</evidence>
<dbReference type="PROSITE" id="PS50090">
    <property type="entry name" value="MYB_LIKE"/>
    <property type="match status" value="1"/>
</dbReference>
<dbReference type="GO" id="GO:0010468">
    <property type="term" value="P:regulation of gene expression"/>
    <property type="evidence" value="ECO:0007669"/>
    <property type="project" value="UniProtKB-ARBA"/>
</dbReference>
<evidence type="ECO:0000256" key="2">
    <source>
        <dbReference type="ARBA" id="ARBA00023015"/>
    </source>
</evidence>
<evidence type="ECO:0000313" key="10">
    <source>
        <dbReference type="EMBL" id="KZM89378.1"/>
    </source>
</evidence>
<sequence>MSTQFKLPYKFALCIPSTSEYALGHMFICGWPYILLPYSKDIAKELITTQLSINPISTTLVYTTGDPSDEYSIDVKSISVHNKPVTINASLLSINKEGYGGTKFSTITPYTKLETSIYSSLVSAFSKTAALRKMKNVALVVPFGACFNAKNIDKSQTGPVVPFTDIGLAGNKFWRFYGANSMVSYYCLKFARTLHRGVAMMVQEMKGETENTGQNISDMCRHEFPTGGNLQSETLDPKPLSSFENEYMPKVRKPYTITKQREKWTEDEHQRFLEALKLYGRAWRHIEEHIGTKTAVQIRSHAQKFFSKVARDLNSVSASSQILVEIPPPRPKKKPLHPYPRKVADLLMKRSVVSDQPDRSLSTNASLNDMENLSSTSVLPTIGSDTTCPAVSELNTHCLSPISCTSNPPSGNTSSMEKDHEGMTSHSFATENESPPSVQEIPSSKTENLSPSSSIKLFGKMVLIADSKRPSTLTEECNDFFSKRAHDDRLVEQNKKLLEAIPTDNMESQVSYELLCSSTRTCESLYETKGSLNKEKRRTDAVSRTFRAAVNLSLELRLVDEGTGDLSSLYSTSRSYNEIYGIQTYPGTTNGSQYRTNIQPRMNSRGFVPYKRCAEEIDTLSLVNVSEESKTKKIRACS</sequence>
<evidence type="ECO:0000256" key="1">
    <source>
        <dbReference type="ARBA" id="ARBA00004123"/>
    </source>
</evidence>
<dbReference type="GO" id="GO:0003677">
    <property type="term" value="F:DNA binding"/>
    <property type="evidence" value="ECO:0007669"/>
    <property type="project" value="UniProtKB-KW"/>
</dbReference>
<feature type="domain" description="SANT" evidence="8">
    <location>
        <begin position="259"/>
        <end position="310"/>
    </location>
</feature>
<dbReference type="InterPro" id="IPR017930">
    <property type="entry name" value="Myb_dom"/>
</dbReference>
<dbReference type="SMART" id="SM00717">
    <property type="entry name" value="SANT"/>
    <property type="match status" value="1"/>
</dbReference>
<protein>
    <submittedName>
        <fullName evidence="10">Uncharacterized protein</fullName>
    </submittedName>
</protein>
<evidence type="ECO:0000256" key="5">
    <source>
        <dbReference type="ARBA" id="ARBA00023242"/>
    </source>
</evidence>
<dbReference type="Gramene" id="KZM89378">
    <property type="protein sequence ID" value="KZM89378"/>
    <property type="gene ID" value="DCAR_023259"/>
</dbReference>
<dbReference type="PROSITE" id="PS51294">
    <property type="entry name" value="HTH_MYB"/>
    <property type="match status" value="1"/>
</dbReference>
<dbReference type="Gene3D" id="1.10.10.60">
    <property type="entry name" value="Homeodomain-like"/>
    <property type="match status" value="1"/>
</dbReference>
<reference evidence="10" key="1">
    <citation type="journal article" date="2016" name="Nat. Genet.">
        <title>A high-quality carrot genome assembly provides new insights into carotenoid accumulation and asterid genome evolution.</title>
        <authorList>
            <person name="Iorizzo M."/>
            <person name="Ellison S."/>
            <person name="Senalik D."/>
            <person name="Zeng P."/>
            <person name="Satapoomin P."/>
            <person name="Huang J."/>
            <person name="Bowman M."/>
            <person name="Iovene M."/>
            <person name="Sanseverino W."/>
            <person name="Cavagnaro P."/>
            <person name="Yildiz M."/>
            <person name="Macko-Podgorni A."/>
            <person name="Moranska E."/>
            <person name="Grzebelus E."/>
            <person name="Grzebelus D."/>
            <person name="Ashrafi H."/>
            <person name="Zheng Z."/>
            <person name="Cheng S."/>
            <person name="Spooner D."/>
            <person name="Van Deynze A."/>
            <person name="Simon P."/>
        </authorList>
    </citation>
    <scope>NUCLEOTIDE SEQUENCE [LARGE SCALE GENOMIC DNA]</scope>
    <source>
        <tissue evidence="10">Leaf</tissue>
    </source>
</reference>
<keyword evidence="3" id="KW-0238">DNA-binding</keyword>
<evidence type="ECO:0000259" key="7">
    <source>
        <dbReference type="PROSITE" id="PS50090"/>
    </source>
</evidence>